<dbReference type="Pfam" id="PF13460">
    <property type="entry name" value="NAD_binding_10"/>
    <property type="match status" value="1"/>
</dbReference>
<dbReference type="InterPro" id="IPR052718">
    <property type="entry name" value="NmrA-type_oxidoreductase"/>
</dbReference>
<evidence type="ECO:0000313" key="2">
    <source>
        <dbReference type="EMBL" id="QEX15291.1"/>
    </source>
</evidence>
<organism evidence="2 3">
    <name type="scientific">Hypericibacter terrae</name>
    <dbReference type="NCBI Taxonomy" id="2602015"/>
    <lineage>
        <taxon>Bacteria</taxon>
        <taxon>Pseudomonadati</taxon>
        <taxon>Pseudomonadota</taxon>
        <taxon>Alphaproteobacteria</taxon>
        <taxon>Rhodospirillales</taxon>
        <taxon>Dongiaceae</taxon>
        <taxon>Hypericibacter</taxon>
    </lineage>
</organism>
<evidence type="ECO:0000259" key="1">
    <source>
        <dbReference type="Pfam" id="PF13460"/>
    </source>
</evidence>
<dbReference type="InterPro" id="IPR016040">
    <property type="entry name" value="NAD(P)-bd_dom"/>
</dbReference>
<protein>
    <submittedName>
        <fullName evidence="2">NAD(P)-dependent oxidoreductase</fullName>
    </submittedName>
</protein>
<proteinExistence type="predicted"/>
<dbReference type="SUPFAM" id="SSF51735">
    <property type="entry name" value="NAD(P)-binding Rossmann-fold domains"/>
    <property type="match status" value="1"/>
</dbReference>
<dbReference type="InterPro" id="IPR036291">
    <property type="entry name" value="NAD(P)-bd_dom_sf"/>
</dbReference>
<dbReference type="Gene3D" id="3.90.25.10">
    <property type="entry name" value="UDP-galactose 4-epimerase, domain 1"/>
    <property type="match status" value="1"/>
</dbReference>
<dbReference type="PANTHER" id="PTHR47129">
    <property type="entry name" value="QUINONE OXIDOREDUCTASE 2"/>
    <property type="match status" value="1"/>
</dbReference>
<feature type="domain" description="NAD(P)-binding" evidence="1">
    <location>
        <begin position="6"/>
        <end position="186"/>
    </location>
</feature>
<sequence>MILVTGATGHVGRAVVSSLASLAHEVVAMVRDVRAASTRLPSAIALRVADYEDASALKRALAGIDDMVLISSDGDTSAVMRHHANAIEAATATNIRHITFTSIVDTDELSPFYFSPVYRDAERRLAVCGLPSTILRCGLYSDFILDHWLAPSQTSGELVLPTEQGRVAPISRDDVAAAVAAVAAKPDKSRSPYMITGHRALGFDEIAASYGETIARQIRYRPCSIDNYLTEASARLDDPWPHAFSTLCASIAEGRYSQVSNDFTAITGREPESFRDFLLRATLANPGD</sequence>
<dbReference type="RefSeq" id="WP_191908385.1">
    <property type="nucleotide sequence ID" value="NZ_CP042906.1"/>
</dbReference>
<accession>A0A5J6MDU4</accession>
<dbReference type="EMBL" id="CP042906">
    <property type="protein sequence ID" value="QEX15291.1"/>
    <property type="molecule type" value="Genomic_DNA"/>
</dbReference>
<keyword evidence="3" id="KW-1185">Reference proteome</keyword>
<dbReference type="Gene3D" id="3.40.50.720">
    <property type="entry name" value="NAD(P)-binding Rossmann-like Domain"/>
    <property type="match status" value="1"/>
</dbReference>
<dbReference type="AlphaFoldDB" id="A0A5J6MDU4"/>
<dbReference type="Proteomes" id="UP000326202">
    <property type="component" value="Chromosome"/>
</dbReference>
<name>A0A5J6MDU4_9PROT</name>
<dbReference type="KEGG" id="htq:FRZ44_05740"/>
<reference evidence="2 3" key="1">
    <citation type="submission" date="2019-08" db="EMBL/GenBank/DDBJ databases">
        <title>Hyperibacter terrae gen. nov., sp. nov. and Hyperibacter viscosus sp. nov., two new members in the family Rhodospirillaceae isolated from the rhizosphere of Hypericum perforatum.</title>
        <authorList>
            <person name="Noviana Z."/>
        </authorList>
    </citation>
    <scope>NUCLEOTIDE SEQUENCE [LARGE SCALE GENOMIC DNA]</scope>
    <source>
        <strain evidence="2 3">R5913</strain>
    </source>
</reference>
<gene>
    <name evidence="2" type="ORF">FRZ44_05740</name>
</gene>
<dbReference type="PANTHER" id="PTHR47129:SF1">
    <property type="entry name" value="NMRA-LIKE DOMAIN-CONTAINING PROTEIN"/>
    <property type="match status" value="1"/>
</dbReference>
<evidence type="ECO:0000313" key="3">
    <source>
        <dbReference type="Proteomes" id="UP000326202"/>
    </source>
</evidence>